<dbReference type="AlphaFoldDB" id="A0A8J2HDR7"/>
<protein>
    <submittedName>
        <fullName evidence="1">Uncharacterized protein</fullName>
    </submittedName>
</protein>
<name>A0A8J2HDR7_COTCN</name>
<keyword evidence="2" id="KW-1185">Reference proteome</keyword>
<dbReference type="EMBL" id="CAJNRD030001119">
    <property type="protein sequence ID" value="CAG5090759.1"/>
    <property type="molecule type" value="Genomic_DNA"/>
</dbReference>
<evidence type="ECO:0000313" key="1">
    <source>
        <dbReference type="EMBL" id="CAG5090759.1"/>
    </source>
</evidence>
<dbReference type="OrthoDB" id="7693421at2759"/>
<reference evidence="1" key="1">
    <citation type="submission" date="2021-04" db="EMBL/GenBank/DDBJ databases">
        <authorList>
            <person name="Chebbi M.A.C M."/>
        </authorList>
    </citation>
    <scope>NUCLEOTIDE SEQUENCE</scope>
</reference>
<evidence type="ECO:0000313" key="2">
    <source>
        <dbReference type="Proteomes" id="UP000786811"/>
    </source>
</evidence>
<sequence length="110" mass="12377">MIEIEAILKVCDLPQIIVDGNVIPYVSSTKHLGVHLSANLSWDLHVSQISRKVYCTLNSFKYRKNILSTSTRKLLVGAMVIPIIDYCSLVLIDISKRLDHKLQCLINNGI</sequence>
<accession>A0A8J2HDR7</accession>
<dbReference type="Proteomes" id="UP000786811">
    <property type="component" value="Unassembled WGS sequence"/>
</dbReference>
<gene>
    <name evidence="1" type="ORF">HICCMSTLAB_LOCUS5738</name>
</gene>
<comment type="caution">
    <text evidence="1">The sequence shown here is derived from an EMBL/GenBank/DDBJ whole genome shotgun (WGS) entry which is preliminary data.</text>
</comment>
<organism evidence="1 2">
    <name type="scientific">Cotesia congregata</name>
    <name type="common">Parasitoid wasp</name>
    <name type="synonym">Apanteles congregatus</name>
    <dbReference type="NCBI Taxonomy" id="51543"/>
    <lineage>
        <taxon>Eukaryota</taxon>
        <taxon>Metazoa</taxon>
        <taxon>Ecdysozoa</taxon>
        <taxon>Arthropoda</taxon>
        <taxon>Hexapoda</taxon>
        <taxon>Insecta</taxon>
        <taxon>Pterygota</taxon>
        <taxon>Neoptera</taxon>
        <taxon>Endopterygota</taxon>
        <taxon>Hymenoptera</taxon>
        <taxon>Apocrita</taxon>
        <taxon>Ichneumonoidea</taxon>
        <taxon>Braconidae</taxon>
        <taxon>Microgastrinae</taxon>
        <taxon>Cotesia</taxon>
    </lineage>
</organism>
<proteinExistence type="predicted"/>